<protein>
    <submittedName>
        <fullName evidence="10">EmrB/QacA subfamily drug resistance transporter</fullName>
    </submittedName>
</protein>
<feature type="transmembrane region" description="Helical" evidence="8">
    <location>
        <begin position="89"/>
        <end position="109"/>
    </location>
</feature>
<evidence type="ECO:0000256" key="1">
    <source>
        <dbReference type="ARBA" id="ARBA00004651"/>
    </source>
</evidence>
<dbReference type="InterPro" id="IPR011701">
    <property type="entry name" value="MFS"/>
</dbReference>
<dbReference type="RefSeq" id="WP_183751896.1">
    <property type="nucleotide sequence ID" value="NZ_JACICC010000003.1"/>
</dbReference>
<comment type="subcellular location">
    <subcellularLocation>
        <location evidence="1">Cell membrane</location>
        <topology evidence="1">Multi-pass membrane protein</topology>
    </subcellularLocation>
</comment>
<feature type="transmembrane region" description="Helical" evidence="8">
    <location>
        <begin position="414"/>
        <end position="433"/>
    </location>
</feature>
<feature type="transmembrane region" description="Helical" evidence="8">
    <location>
        <begin position="26"/>
        <end position="50"/>
    </location>
</feature>
<evidence type="ECO:0000256" key="7">
    <source>
        <dbReference type="SAM" id="MobiDB-lite"/>
    </source>
</evidence>
<feature type="transmembrane region" description="Helical" evidence="8">
    <location>
        <begin position="308"/>
        <end position="331"/>
    </location>
</feature>
<dbReference type="InterPro" id="IPR020846">
    <property type="entry name" value="MFS_dom"/>
</dbReference>
<dbReference type="SUPFAM" id="SSF103473">
    <property type="entry name" value="MFS general substrate transporter"/>
    <property type="match status" value="1"/>
</dbReference>
<keyword evidence="2" id="KW-0813">Transport</keyword>
<feature type="transmembrane region" description="Helical" evidence="8">
    <location>
        <begin position="115"/>
        <end position="136"/>
    </location>
</feature>
<dbReference type="PANTHER" id="PTHR42718:SF46">
    <property type="entry name" value="BLR6921 PROTEIN"/>
    <property type="match status" value="1"/>
</dbReference>
<dbReference type="PANTHER" id="PTHR42718">
    <property type="entry name" value="MAJOR FACILITATOR SUPERFAMILY MULTIDRUG TRANSPORTER MFSC"/>
    <property type="match status" value="1"/>
</dbReference>
<evidence type="ECO:0000256" key="8">
    <source>
        <dbReference type="SAM" id="Phobius"/>
    </source>
</evidence>
<keyword evidence="6 8" id="KW-0472">Membrane</keyword>
<evidence type="ECO:0000313" key="11">
    <source>
        <dbReference type="Proteomes" id="UP000537592"/>
    </source>
</evidence>
<evidence type="ECO:0000256" key="3">
    <source>
        <dbReference type="ARBA" id="ARBA00022475"/>
    </source>
</evidence>
<gene>
    <name evidence="10" type="ORF">FHS81_001730</name>
</gene>
<evidence type="ECO:0000256" key="2">
    <source>
        <dbReference type="ARBA" id="ARBA00022448"/>
    </source>
</evidence>
<evidence type="ECO:0000256" key="6">
    <source>
        <dbReference type="ARBA" id="ARBA00023136"/>
    </source>
</evidence>
<feature type="transmembrane region" description="Helical" evidence="8">
    <location>
        <begin position="277"/>
        <end position="302"/>
    </location>
</feature>
<dbReference type="Proteomes" id="UP000537592">
    <property type="component" value="Unassembled WGS sequence"/>
</dbReference>
<keyword evidence="4 8" id="KW-0812">Transmembrane</keyword>
<feature type="compositionally biased region" description="Basic and acidic residues" evidence="7">
    <location>
        <begin position="471"/>
        <end position="486"/>
    </location>
</feature>
<feature type="transmembrane region" description="Helical" evidence="8">
    <location>
        <begin position="62"/>
        <end position="82"/>
    </location>
</feature>
<feature type="transmembrane region" description="Helical" evidence="8">
    <location>
        <begin position="211"/>
        <end position="231"/>
    </location>
</feature>
<name>A0A7W5Z3V2_9HYPH</name>
<reference evidence="10 11" key="1">
    <citation type="submission" date="2020-08" db="EMBL/GenBank/DDBJ databases">
        <title>Genomic Encyclopedia of Type Strains, Phase IV (KMG-IV): sequencing the most valuable type-strain genomes for metagenomic binning, comparative biology and taxonomic classification.</title>
        <authorList>
            <person name="Goeker M."/>
        </authorList>
    </citation>
    <scope>NUCLEOTIDE SEQUENCE [LARGE SCALE GENOMIC DNA]</scope>
    <source>
        <strain evidence="10 11">DSM 28760</strain>
    </source>
</reference>
<accession>A0A7W5Z3V2</accession>
<evidence type="ECO:0000256" key="4">
    <source>
        <dbReference type="ARBA" id="ARBA00022692"/>
    </source>
</evidence>
<evidence type="ECO:0000313" key="10">
    <source>
        <dbReference type="EMBL" id="MBB3809648.1"/>
    </source>
</evidence>
<dbReference type="Pfam" id="PF07690">
    <property type="entry name" value="MFS_1"/>
    <property type="match status" value="1"/>
</dbReference>
<keyword evidence="5 8" id="KW-1133">Transmembrane helix</keyword>
<evidence type="ECO:0000259" key="9">
    <source>
        <dbReference type="PROSITE" id="PS50850"/>
    </source>
</evidence>
<dbReference type="AlphaFoldDB" id="A0A7W5Z3V2"/>
<dbReference type="EMBL" id="JACICC010000003">
    <property type="protein sequence ID" value="MBB3809648.1"/>
    <property type="molecule type" value="Genomic_DNA"/>
</dbReference>
<sequence>MSIPDHPEAVSQVAGEPSRSRFIVSYIVGFALFMQLLDSTVVAMALPAMARTFGEDPVRMNVVITSYLLSVSVFIPICGWVADRFGARNVFVAAIVLFTISSVACGLANSLGQLVVARLLQGMAGAMMVPVGRIVMLKSVTKADLMQATAFLTVPALMGPVLGPPIGGLITTFGSWRWIFLMNLPVGILGVIMACIYIRNIREEHVPPLDWKGFILMGGALAGLVLGFEMLTHGDASWPISSGILGAGAAALWLYMRHARRTEAPLIDFSLMKIRTFYASVVSGNFCRFDISASPFLLALLLQVVFGLSAVAAGMITAAGAVGAVMAKFLITPLFKQFGFRSVLVVNGMASGLAIGASALFTPTTPHLVMAIVLFVAGMLRSTQLTGINTLTFADISPERMSAATTLSSMLQQLAFSVGVGIAAVTLQASMSARGDTELSGFDVRVGIIVVAVLAAASAIGFSRLARDAGDEVSKHHTDERRRLDDPASGGHH</sequence>
<dbReference type="InterPro" id="IPR036259">
    <property type="entry name" value="MFS_trans_sf"/>
</dbReference>
<feature type="domain" description="Major facilitator superfamily (MFS) profile" evidence="9">
    <location>
        <begin position="24"/>
        <end position="470"/>
    </location>
</feature>
<dbReference type="Gene3D" id="1.20.1720.10">
    <property type="entry name" value="Multidrug resistance protein D"/>
    <property type="match status" value="1"/>
</dbReference>
<organism evidence="10 11">
    <name type="scientific">Pseudochelatococcus contaminans</name>
    <dbReference type="NCBI Taxonomy" id="1538103"/>
    <lineage>
        <taxon>Bacteria</taxon>
        <taxon>Pseudomonadati</taxon>
        <taxon>Pseudomonadota</taxon>
        <taxon>Alphaproteobacteria</taxon>
        <taxon>Hyphomicrobiales</taxon>
        <taxon>Chelatococcaceae</taxon>
        <taxon>Pseudochelatococcus</taxon>
    </lineage>
</organism>
<dbReference type="Gene3D" id="1.20.1250.20">
    <property type="entry name" value="MFS general substrate transporter like domains"/>
    <property type="match status" value="1"/>
</dbReference>
<feature type="region of interest" description="Disordered" evidence="7">
    <location>
        <begin position="471"/>
        <end position="493"/>
    </location>
</feature>
<evidence type="ECO:0000256" key="5">
    <source>
        <dbReference type="ARBA" id="ARBA00022989"/>
    </source>
</evidence>
<feature type="transmembrane region" description="Helical" evidence="8">
    <location>
        <begin position="445"/>
        <end position="466"/>
    </location>
</feature>
<dbReference type="InterPro" id="IPR004638">
    <property type="entry name" value="EmrB-like"/>
</dbReference>
<dbReference type="GO" id="GO:0005886">
    <property type="term" value="C:plasma membrane"/>
    <property type="evidence" value="ECO:0007669"/>
    <property type="project" value="UniProtKB-SubCell"/>
</dbReference>
<dbReference type="PROSITE" id="PS50850">
    <property type="entry name" value="MFS"/>
    <property type="match status" value="1"/>
</dbReference>
<keyword evidence="3" id="KW-1003">Cell membrane</keyword>
<comment type="caution">
    <text evidence="10">The sequence shown here is derived from an EMBL/GenBank/DDBJ whole genome shotgun (WGS) entry which is preliminary data.</text>
</comment>
<proteinExistence type="predicted"/>
<feature type="transmembrane region" description="Helical" evidence="8">
    <location>
        <begin position="148"/>
        <end position="170"/>
    </location>
</feature>
<feature type="transmembrane region" description="Helical" evidence="8">
    <location>
        <begin position="237"/>
        <end position="256"/>
    </location>
</feature>
<keyword evidence="11" id="KW-1185">Reference proteome</keyword>
<feature type="transmembrane region" description="Helical" evidence="8">
    <location>
        <begin position="368"/>
        <end position="393"/>
    </location>
</feature>
<feature type="transmembrane region" description="Helical" evidence="8">
    <location>
        <begin position="176"/>
        <end position="199"/>
    </location>
</feature>
<dbReference type="GO" id="GO:0022857">
    <property type="term" value="F:transmembrane transporter activity"/>
    <property type="evidence" value="ECO:0007669"/>
    <property type="project" value="InterPro"/>
</dbReference>
<dbReference type="NCBIfam" id="TIGR00711">
    <property type="entry name" value="efflux_EmrB"/>
    <property type="match status" value="1"/>
</dbReference>
<feature type="transmembrane region" description="Helical" evidence="8">
    <location>
        <begin position="343"/>
        <end position="362"/>
    </location>
</feature>